<dbReference type="RefSeq" id="XP_033392629.1">
    <property type="nucleotide sequence ID" value="XM_033535112.1"/>
</dbReference>
<organism evidence="2 3">
    <name type="scientific">Aplosporella prunicola CBS 121167</name>
    <dbReference type="NCBI Taxonomy" id="1176127"/>
    <lineage>
        <taxon>Eukaryota</taxon>
        <taxon>Fungi</taxon>
        <taxon>Dikarya</taxon>
        <taxon>Ascomycota</taxon>
        <taxon>Pezizomycotina</taxon>
        <taxon>Dothideomycetes</taxon>
        <taxon>Dothideomycetes incertae sedis</taxon>
        <taxon>Botryosphaeriales</taxon>
        <taxon>Aplosporellaceae</taxon>
        <taxon>Aplosporella</taxon>
    </lineage>
</organism>
<keyword evidence="3" id="KW-1185">Reference proteome</keyword>
<gene>
    <name evidence="2" type="ORF">K452DRAFT_116931</name>
</gene>
<dbReference type="Proteomes" id="UP000799438">
    <property type="component" value="Unassembled WGS sequence"/>
</dbReference>
<sequence>MLLLLLRLFIQPLQPSLLSFCLLFVLYSLISSFQSRLYLFPHNSRVVLHRRGKKRAFVPVGIPSTAAPPAFIYMQASKQASKPQPGSSIRSFVRACVRARAPCSITATRGKTSRPEARSSRTRIERSHSGTSVKRRQSSWQTTRGLRRTTREGSDGRRGTGCRGPTRQPAAEFGIGGAGGGGGRDR</sequence>
<accession>A0A6A6B2F1</accession>
<proteinExistence type="predicted"/>
<dbReference type="AlphaFoldDB" id="A0A6A6B2F1"/>
<feature type="region of interest" description="Disordered" evidence="1">
    <location>
        <begin position="106"/>
        <end position="186"/>
    </location>
</feature>
<feature type="compositionally biased region" description="Basic and acidic residues" evidence="1">
    <location>
        <begin position="113"/>
        <end position="128"/>
    </location>
</feature>
<dbReference type="EMBL" id="ML995510">
    <property type="protein sequence ID" value="KAF2136911.1"/>
    <property type="molecule type" value="Genomic_DNA"/>
</dbReference>
<evidence type="ECO:0000313" key="2">
    <source>
        <dbReference type="EMBL" id="KAF2136911.1"/>
    </source>
</evidence>
<protein>
    <submittedName>
        <fullName evidence="2">Uncharacterized protein</fullName>
    </submittedName>
</protein>
<dbReference type="GeneID" id="54292606"/>
<name>A0A6A6B2F1_9PEZI</name>
<feature type="compositionally biased region" description="Gly residues" evidence="1">
    <location>
        <begin position="174"/>
        <end position="186"/>
    </location>
</feature>
<reference evidence="2" key="1">
    <citation type="journal article" date="2020" name="Stud. Mycol.">
        <title>101 Dothideomycetes genomes: a test case for predicting lifestyles and emergence of pathogens.</title>
        <authorList>
            <person name="Haridas S."/>
            <person name="Albert R."/>
            <person name="Binder M."/>
            <person name="Bloem J."/>
            <person name="Labutti K."/>
            <person name="Salamov A."/>
            <person name="Andreopoulos B."/>
            <person name="Baker S."/>
            <person name="Barry K."/>
            <person name="Bills G."/>
            <person name="Bluhm B."/>
            <person name="Cannon C."/>
            <person name="Castanera R."/>
            <person name="Culley D."/>
            <person name="Daum C."/>
            <person name="Ezra D."/>
            <person name="Gonzalez J."/>
            <person name="Henrissat B."/>
            <person name="Kuo A."/>
            <person name="Liang C."/>
            <person name="Lipzen A."/>
            <person name="Lutzoni F."/>
            <person name="Magnuson J."/>
            <person name="Mondo S."/>
            <person name="Nolan M."/>
            <person name="Ohm R."/>
            <person name="Pangilinan J."/>
            <person name="Park H.-J."/>
            <person name="Ramirez L."/>
            <person name="Alfaro M."/>
            <person name="Sun H."/>
            <person name="Tritt A."/>
            <person name="Yoshinaga Y."/>
            <person name="Zwiers L.-H."/>
            <person name="Turgeon B."/>
            <person name="Goodwin S."/>
            <person name="Spatafora J."/>
            <person name="Crous P."/>
            <person name="Grigoriev I."/>
        </authorList>
    </citation>
    <scope>NUCLEOTIDE SEQUENCE</scope>
    <source>
        <strain evidence="2">CBS 121167</strain>
    </source>
</reference>
<feature type="compositionally biased region" description="Basic and acidic residues" evidence="1">
    <location>
        <begin position="149"/>
        <end position="158"/>
    </location>
</feature>
<evidence type="ECO:0000313" key="3">
    <source>
        <dbReference type="Proteomes" id="UP000799438"/>
    </source>
</evidence>
<evidence type="ECO:0000256" key="1">
    <source>
        <dbReference type="SAM" id="MobiDB-lite"/>
    </source>
</evidence>